<dbReference type="AlphaFoldDB" id="A0A1Q9E453"/>
<feature type="compositionally biased region" description="Low complexity" evidence="1">
    <location>
        <begin position="96"/>
        <end position="111"/>
    </location>
</feature>
<comment type="caution">
    <text evidence="2">The sequence shown here is derived from an EMBL/GenBank/DDBJ whole genome shotgun (WGS) entry which is preliminary data.</text>
</comment>
<dbReference type="Proteomes" id="UP000186817">
    <property type="component" value="Unassembled WGS sequence"/>
</dbReference>
<sequence>MLRRPLKLGEPAVDFDLIGFEDEGDANVKKRAGSEDSDPPYSTQRTPQMGQAPPLGAQLSAQLLQQLLASQVFQQMSAQHLWQLQMQAGSRPSSVQPSMHSSPHISPQISPQPSPQLAFVPQLLLSPLTTPNPSHASPEHSRPQSPDSRPASPPQQPQPAPSPFPVGLQGFHPQPHTIRHSLNMETGMHQVFWHVDALKLKGQERQTVSPSFELPFEGQVNFRLVLLPKPNPDGKGGASLKKSGGVGSVHLKCEAARGLVNFFVSISSGRADFKRDPRGPVQHNFAELSTCGLPKGQEMWDFTKAVDKETQTFAVCLEIASLPA</sequence>
<feature type="compositionally biased region" description="Pro residues" evidence="1">
    <location>
        <begin position="151"/>
        <end position="164"/>
    </location>
</feature>
<dbReference type="OrthoDB" id="10025005at2759"/>
<reference evidence="2 3" key="1">
    <citation type="submission" date="2016-02" db="EMBL/GenBank/DDBJ databases">
        <title>Genome analysis of coral dinoflagellate symbionts highlights evolutionary adaptations to a symbiotic lifestyle.</title>
        <authorList>
            <person name="Aranda M."/>
            <person name="Li Y."/>
            <person name="Liew Y.J."/>
            <person name="Baumgarten S."/>
            <person name="Simakov O."/>
            <person name="Wilson M."/>
            <person name="Piel J."/>
            <person name="Ashoor H."/>
            <person name="Bougouffa S."/>
            <person name="Bajic V.B."/>
            <person name="Ryu T."/>
            <person name="Ravasi T."/>
            <person name="Bayer T."/>
            <person name="Micklem G."/>
            <person name="Kim H."/>
            <person name="Bhak J."/>
            <person name="Lajeunesse T.C."/>
            <person name="Voolstra C.R."/>
        </authorList>
    </citation>
    <scope>NUCLEOTIDE SEQUENCE [LARGE SCALE GENOMIC DNA]</scope>
    <source>
        <strain evidence="2 3">CCMP2467</strain>
    </source>
</reference>
<protein>
    <submittedName>
        <fullName evidence="2">Uncharacterized protein</fullName>
    </submittedName>
</protein>
<proteinExistence type="predicted"/>
<feature type="compositionally biased region" description="Polar residues" evidence="1">
    <location>
        <begin position="40"/>
        <end position="49"/>
    </location>
</feature>
<evidence type="ECO:0000313" key="2">
    <source>
        <dbReference type="EMBL" id="OLQ02198.1"/>
    </source>
</evidence>
<feature type="region of interest" description="Disordered" evidence="1">
    <location>
        <begin position="17"/>
        <end position="54"/>
    </location>
</feature>
<accession>A0A1Q9E453</accession>
<feature type="compositionally biased region" description="Low complexity" evidence="1">
    <location>
        <begin position="121"/>
        <end position="134"/>
    </location>
</feature>
<gene>
    <name evidence="2" type="ORF">AK812_SmicGene15001</name>
</gene>
<feature type="region of interest" description="Disordered" evidence="1">
    <location>
        <begin position="89"/>
        <end position="177"/>
    </location>
</feature>
<dbReference type="EMBL" id="LSRX01000271">
    <property type="protein sequence ID" value="OLQ02198.1"/>
    <property type="molecule type" value="Genomic_DNA"/>
</dbReference>
<organism evidence="2 3">
    <name type="scientific">Symbiodinium microadriaticum</name>
    <name type="common">Dinoflagellate</name>
    <name type="synonym">Zooxanthella microadriatica</name>
    <dbReference type="NCBI Taxonomy" id="2951"/>
    <lineage>
        <taxon>Eukaryota</taxon>
        <taxon>Sar</taxon>
        <taxon>Alveolata</taxon>
        <taxon>Dinophyceae</taxon>
        <taxon>Suessiales</taxon>
        <taxon>Symbiodiniaceae</taxon>
        <taxon>Symbiodinium</taxon>
    </lineage>
</organism>
<evidence type="ECO:0000313" key="3">
    <source>
        <dbReference type="Proteomes" id="UP000186817"/>
    </source>
</evidence>
<evidence type="ECO:0000256" key="1">
    <source>
        <dbReference type="SAM" id="MobiDB-lite"/>
    </source>
</evidence>
<name>A0A1Q9E453_SYMMI</name>
<keyword evidence="3" id="KW-1185">Reference proteome</keyword>